<evidence type="ECO:0000256" key="1">
    <source>
        <dbReference type="ARBA" id="ARBA00022669"/>
    </source>
</evidence>
<keyword evidence="5" id="KW-0325">Glycoprotein</keyword>
<feature type="compositionally biased region" description="Low complexity" evidence="6">
    <location>
        <begin position="169"/>
        <end position="182"/>
    </location>
</feature>
<dbReference type="Pfam" id="PF01607">
    <property type="entry name" value="CBM_14"/>
    <property type="match status" value="4"/>
</dbReference>
<evidence type="ECO:0000256" key="2">
    <source>
        <dbReference type="ARBA" id="ARBA00022729"/>
    </source>
</evidence>
<organism evidence="9 10">
    <name type="scientific">Anopheles minimus</name>
    <dbReference type="NCBI Taxonomy" id="112268"/>
    <lineage>
        <taxon>Eukaryota</taxon>
        <taxon>Metazoa</taxon>
        <taxon>Ecdysozoa</taxon>
        <taxon>Arthropoda</taxon>
        <taxon>Hexapoda</taxon>
        <taxon>Insecta</taxon>
        <taxon>Pterygota</taxon>
        <taxon>Neoptera</taxon>
        <taxon>Endopterygota</taxon>
        <taxon>Diptera</taxon>
        <taxon>Nematocera</taxon>
        <taxon>Culicoidea</taxon>
        <taxon>Culicidae</taxon>
        <taxon>Anophelinae</taxon>
        <taxon>Anopheles</taxon>
    </lineage>
</organism>
<reference evidence="9" key="2">
    <citation type="submission" date="2020-05" db="UniProtKB">
        <authorList>
            <consortium name="EnsemblMetazoa"/>
        </authorList>
    </citation>
    <scope>IDENTIFICATION</scope>
    <source>
        <strain evidence="9">MINIMUS1</strain>
    </source>
</reference>
<evidence type="ECO:0000256" key="4">
    <source>
        <dbReference type="ARBA" id="ARBA00023157"/>
    </source>
</evidence>
<dbReference type="InterPro" id="IPR051940">
    <property type="entry name" value="Chitin_bind-dev_reg"/>
</dbReference>
<feature type="domain" description="Chitin-binding type-2" evidence="8">
    <location>
        <begin position="108"/>
        <end position="164"/>
    </location>
</feature>
<protein>
    <recommendedName>
        <fullName evidence="8">Chitin-binding type-2 domain-containing protein</fullName>
    </recommendedName>
</protein>
<dbReference type="EnsemblMetazoa" id="AMIN008825-RA">
    <property type="protein sequence ID" value="AMIN008825-PA"/>
    <property type="gene ID" value="AMIN008825"/>
</dbReference>
<keyword evidence="2 7" id="KW-0732">Signal</keyword>
<name>A0A182WEM9_9DIPT</name>
<evidence type="ECO:0000256" key="3">
    <source>
        <dbReference type="ARBA" id="ARBA00022737"/>
    </source>
</evidence>
<dbReference type="PANTHER" id="PTHR23301:SF0">
    <property type="entry name" value="CHITIN-BINDING TYPE-2 DOMAIN-CONTAINING PROTEIN-RELATED"/>
    <property type="match status" value="1"/>
</dbReference>
<dbReference type="Gene3D" id="2.170.140.10">
    <property type="entry name" value="Chitin binding domain"/>
    <property type="match status" value="4"/>
</dbReference>
<feature type="compositionally biased region" description="Low complexity" evidence="6">
    <location>
        <begin position="344"/>
        <end position="356"/>
    </location>
</feature>
<dbReference type="Proteomes" id="UP000075920">
    <property type="component" value="Unassembled WGS sequence"/>
</dbReference>
<proteinExistence type="predicted"/>
<dbReference type="AlphaFoldDB" id="A0A182WEM9"/>
<dbReference type="STRING" id="112268.A0A182WEM9"/>
<dbReference type="InterPro" id="IPR036508">
    <property type="entry name" value="Chitin-bd_dom_sf"/>
</dbReference>
<feature type="domain" description="Chitin-binding type-2" evidence="8">
    <location>
        <begin position="276"/>
        <end position="333"/>
    </location>
</feature>
<evidence type="ECO:0000256" key="5">
    <source>
        <dbReference type="ARBA" id="ARBA00023180"/>
    </source>
</evidence>
<feature type="domain" description="Chitin-binding type-2" evidence="8">
    <location>
        <begin position="370"/>
        <end position="426"/>
    </location>
</feature>
<dbReference type="GO" id="GO:0005576">
    <property type="term" value="C:extracellular region"/>
    <property type="evidence" value="ECO:0007669"/>
    <property type="project" value="InterPro"/>
</dbReference>
<dbReference type="GO" id="GO:0008061">
    <property type="term" value="F:chitin binding"/>
    <property type="evidence" value="ECO:0007669"/>
    <property type="project" value="UniProtKB-KW"/>
</dbReference>
<evidence type="ECO:0000256" key="7">
    <source>
        <dbReference type="SAM" id="SignalP"/>
    </source>
</evidence>
<evidence type="ECO:0000313" key="10">
    <source>
        <dbReference type="Proteomes" id="UP000075920"/>
    </source>
</evidence>
<feature type="region of interest" description="Disordered" evidence="6">
    <location>
        <begin position="83"/>
        <end position="104"/>
    </location>
</feature>
<keyword evidence="10" id="KW-1185">Reference proteome</keyword>
<feature type="chain" id="PRO_5008141328" description="Chitin-binding type-2 domain-containing protein" evidence="7">
    <location>
        <begin position="21"/>
        <end position="429"/>
    </location>
</feature>
<dbReference type="InterPro" id="IPR002557">
    <property type="entry name" value="Chitin-bd_dom"/>
</dbReference>
<evidence type="ECO:0000256" key="6">
    <source>
        <dbReference type="SAM" id="MobiDB-lite"/>
    </source>
</evidence>
<feature type="region of interest" description="Disordered" evidence="6">
    <location>
        <begin position="334"/>
        <end position="362"/>
    </location>
</feature>
<dbReference type="PROSITE" id="PS50940">
    <property type="entry name" value="CHIT_BIND_II"/>
    <property type="match status" value="5"/>
</dbReference>
<keyword evidence="3" id="KW-0677">Repeat</keyword>
<evidence type="ECO:0000313" key="9">
    <source>
        <dbReference type="EnsemblMetazoa" id="AMIN008825-PA"/>
    </source>
</evidence>
<feature type="compositionally biased region" description="Acidic residues" evidence="6">
    <location>
        <begin position="187"/>
        <end position="197"/>
    </location>
</feature>
<dbReference type="VEuPathDB" id="VectorBase:AMIN008825"/>
<dbReference type="SMART" id="SM00494">
    <property type="entry name" value="ChtBD2"/>
    <property type="match status" value="5"/>
</dbReference>
<keyword evidence="1" id="KW-0147">Chitin-binding</keyword>
<reference evidence="10" key="1">
    <citation type="submission" date="2013-03" db="EMBL/GenBank/DDBJ databases">
        <title>The Genome Sequence of Anopheles minimus MINIMUS1.</title>
        <authorList>
            <consortium name="The Broad Institute Genomics Platform"/>
            <person name="Neafsey D.E."/>
            <person name="Walton C."/>
            <person name="Walker B."/>
            <person name="Young S.K."/>
            <person name="Zeng Q."/>
            <person name="Gargeya S."/>
            <person name="Fitzgerald M."/>
            <person name="Haas B."/>
            <person name="Abouelleil A."/>
            <person name="Allen A.W."/>
            <person name="Alvarado L."/>
            <person name="Arachchi H.M."/>
            <person name="Berlin A.M."/>
            <person name="Chapman S.B."/>
            <person name="Gainer-Dewar J."/>
            <person name="Goldberg J."/>
            <person name="Griggs A."/>
            <person name="Gujja S."/>
            <person name="Hansen M."/>
            <person name="Howarth C."/>
            <person name="Imamovic A."/>
            <person name="Ireland A."/>
            <person name="Larimer J."/>
            <person name="McCowan C."/>
            <person name="Murphy C."/>
            <person name="Pearson M."/>
            <person name="Poon T.W."/>
            <person name="Priest M."/>
            <person name="Roberts A."/>
            <person name="Saif S."/>
            <person name="Shea T."/>
            <person name="Sisk P."/>
            <person name="Sykes S."/>
            <person name="Wortman J."/>
            <person name="Nusbaum C."/>
            <person name="Birren B."/>
        </authorList>
    </citation>
    <scope>NUCLEOTIDE SEQUENCE [LARGE SCALE GENOMIC DNA]</scope>
    <source>
        <strain evidence="10">MINIMUS1</strain>
    </source>
</reference>
<feature type="domain" description="Chitin-binding type-2" evidence="8">
    <location>
        <begin position="25"/>
        <end position="82"/>
    </location>
</feature>
<feature type="domain" description="Chitin-binding type-2" evidence="8">
    <location>
        <begin position="204"/>
        <end position="260"/>
    </location>
</feature>
<keyword evidence="4" id="KW-1015">Disulfide bond</keyword>
<feature type="region of interest" description="Disordered" evidence="6">
    <location>
        <begin position="165"/>
        <end position="200"/>
    </location>
</feature>
<dbReference type="SUPFAM" id="SSF57625">
    <property type="entry name" value="Invertebrate chitin-binding proteins"/>
    <property type="match status" value="5"/>
</dbReference>
<feature type="signal peptide" evidence="7">
    <location>
        <begin position="1"/>
        <end position="20"/>
    </location>
</feature>
<feature type="compositionally biased region" description="Polar residues" evidence="6">
    <location>
        <begin position="334"/>
        <end position="343"/>
    </location>
</feature>
<accession>A0A182WEM9</accession>
<dbReference type="PANTHER" id="PTHR23301">
    <property type="entry name" value="CHITIN BINDING PERITROPHIN-A"/>
    <property type="match status" value="1"/>
</dbReference>
<sequence>MRLVVALGVAVLAVLGTASAKPSHAGSCSKKDEGVTYGIASDCQKYLVCKKGSLEVKECKSKSYYDTVTGSCVNAAAATCAVETNPEPEPQPEPAPEPEPEETGEQYDYLCQKVLYGVRVHPNACDKYLVCNKDKATIEQCEEGFIFVADFISCVPGNKVTCTIHSDEPSTTESPPSTSNESKGSESEETGSGEDSSETSGQYDYLCAKTLLGSVAHPESCTKYISCYKNKATEQSCKKGYSYSSQLHLCIKQKNGACADAPQEYPTTEAAPVEPEPTKPGSEETGSVAHPDSCTKYISCFMNKATELSCNEGYYFSVYLRFCIKGNSETCADNNGGNHGTSSTEPPQYTEEPTTELFPPATGGDPGEINNGCVEGFTGYLPIENDCTSYVYCFQGEPGVKTCLENYIYYDPFKACLPGDPVLCQLYSV</sequence>
<feature type="region of interest" description="Disordered" evidence="6">
    <location>
        <begin position="268"/>
        <end position="287"/>
    </location>
</feature>
<evidence type="ECO:0000259" key="8">
    <source>
        <dbReference type="PROSITE" id="PS50940"/>
    </source>
</evidence>